<dbReference type="GO" id="GO:0005737">
    <property type="term" value="C:cytoplasm"/>
    <property type="evidence" value="ECO:0007669"/>
    <property type="project" value="UniProtKB-SubCell"/>
</dbReference>
<gene>
    <name evidence="6" type="ORF">JAAARDRAFT_348283</name>
</gene>
<accession>A0A067PU03</accession>
<evidence type="ECO:0000256" key="5">
    <source>
        <dbReference type="ARBA" id="ARBA00023242"/>
    </source>
</evidence>
<dbReference type="AlphaFoldDB" id="A0A067PU03"/>
<dbReference type="InterPro" id="IPR002848">
    <property type="entry name" value="Translin_fam"/>
</dbReference>
<dbReference type="Pfam" id="PF01997">
    <property type="entry name" value="Translin"/>
    <property type="match status" value="1"/>
</dbReference>
<dbReference type="STRING" id="933084.A0A067PU03"/>
<dbReference type="InterPro" id="IPR016068">
    <property type="entry name" value="Translin_N"/>
</dbReference>
<dbReference type="OrthoDB" id="31005at2759"/>
<comment type="subcellular location">
    <subcellularLocation>
        <location evidence="2">Cytoplasm</location>
    </subcellularLocation>
    <subcellularLocation>
        <location evidence="1">Nucleus</location>
    </subcellularLocation>
</comment>
<reference evidence="7" key="1">
    <citation type="journal article" date="2014" name="Proc. Natl. Acad. Sci. U.S.A.">
        <title>Extensive sampling of basidiomycete genomes demonstrates inadequacy of the white-rot/brown-rot paradigm for wood decay fungi.</title>
        <authorList>
            <person name="Riley R."/>
            <person name="Salamov A.A."/>
            <person name="Brown D.W."/>
            <person name="Nagy L.G."/>
            <person name="Floudas D."/>
            <person name="Held B.W."/>
            <person name="Levasseur A."/>
            <person name="Lombard V."/>
            <person name="Morin E."/>
            <person name="Otillar R."/>
            <person name="Lindquist E.A."/>
            <person name="Sun H."/>
            <person name="LaButti K.M."/>
            <person name="Schmutz J."/>
            <person name="Jabbour D."/>
            <person name="Luo H."/>
            <person name="Baker S.E."/>
            <person name="Pisabarro A.G."/>
            <person name="Walton J.D."/>
            <person name="Blanchette R.A."/>
            <person name="Henrissat B."/>
            <person name="Martin F."/>
            <person name="Cullen D."/>
            <person name="Hibbett D.S."/>
            <person name="Grigoriev I.V."/>
        </authorList>
    </citation>
    <scope>NUCLEOTIDE SEQUENCE [LARGE SCALE GENOMIC DNA]</scope>
    <source>
        <strain evidence="7">MUCL 33604</strain>
    </source>
</reference>
<evidence type="ECO:0000256" key="4">
    <source>
        <dbReference type="ARBA" id="ARBA00022490"/>
    </source>
</evidence>
<dbReference type="HOGENOM" id="CLU_067225_2_0_1"/>
<dbReference type="Proteomes" id="UP000027265">
    <property type="component" value="Unassembled WGS sequence"/>
</dbReference>
<evidence type="ECO:0008006" key="8">
    <source>
        <dbReference type="Google" id="ProtNLM"/>
    </source>
</evidence>
<comment type="similarity">
    <text evidence="3">Belongs to the translin family.</text>
</comment>
<dbReference type="InterPro" id="IPR036081">
    <property type="entry name" value="Translin_sf"/>
</dbReference>
<evidence type="ECO:0000313" key="7">
    <source>
        <dbReference type="Proteomes" id="UP000027265"/>
    </source>
</evidence>
<keyword evidence="7" id="KW-1185">Reference proteome</keyword>
<sequence length="277" mass="31554">MSQPQTLGSKDTVVQLFQHFAEELDDQNDRRERLIKSSRDVTNLSKKVIFLLHRIMTEETDEDDHTLALRAATSGRQKLKDIQKILGSMQVELRGNLFWQNQKNISPGLQEYIEALSFAHYLEHGTLISFQEVQETLSDNGAPFFPLPMSDYLLGLSDLTGELMRYAISAIPRKGGRMKADEVCSFVRRCKADFAGLTPFVKGLAKKQSVTNQSLQKIEDAAYAIAVRTSEFDLPPDILDDIVARCVSGYETNNHGRKAQRWQEHFDSDDEDYEYRA</sequence>
<dbReference type="InParanoid" id="A0A067PU03"/>
<evidence type="ECO:0000313" key="6">
    <source>
        <dbReference type="EMBL" id="KDQ54767.1"/>
    </source>
</evidence>
<dbReference type="EMBL" id="KL197727">
    <property type="protein sequence ID" value="KDQ54767.1"/>
    <property type="molecule type" value="Genomic_DNA"/>
</dbReference>
<dbReference type="Gene3D" id="1.20.58.200">
    <property type="entry name" value="Translin, domain 2"/>
    <property type="match status" value="1"/>
</dbReference>
<dbReference type="GO" id="GO:0043565">
    <property type="term" value="F:sequence-specific DNA binding"/>
    <property type="evidence" value="ECO:0007669"/>
    <property type="project" value="InterPro"/>
</dbReference>
<dbReference type="SUPFAM" id="SSF74784">
    <property type="entry name" value="Translin"/>
    <property type="match status" value="1"/>
</dbReference>
<evidence type="ECO:0000256" key="3">
    <source>
        <dbReference type="ARBA" id="ARBA00005902"/>
    </source>
</evidence>
<proteinExistence type="inferred from homology"/>
<organism evidence="6 7">
    <name type="scientific">Jaapia argillacea MUCL 33604</name>
    <dbReference type="NCBI Taxonomy" id="933084"/>
    <lineage>
        <taxon>Eukaryota</taxon>
        <taxon>Fungi</taxon>
        <taxon>Dikarya</taxon>
        <taxon>Basidiomycota</taxon>
        <taxon>Agaricomycotina</taxon>
        <taxon>Agaricomycetes</taxon>
        <taxon>Agaricomycetidae</taxon>
        <taxon>Jaapiales</taxon>
        <taxon>Jaapiaceae</taxon>
        <taxon>Jaapia</taxon>
    </lineage>
</organism>
<dbReference type="FunCoup" id="A0A067PU03">
    <property type="interactions" value="462"/>
</dbReference>
<evidence type="ECO:0000256" key="1">
    <source>
        <dbReference type="ARBA" id="ARBA00004123"/>
    </source>
</evidence>
<keyword evidence="5" id="KW-0539">Nucleus</keyword>
<dbReference type="Gene3D" id="1.20.58.190">
    <property type="entry name" value="Translin, domain 1"/>
    <property type="match status" value="1"/>
</dbReference>
<evidence type="ECO:0000256" key="2">
    <source>
        <dbReference type="ARBA" id="ARBA00004496"/>
    </source>
</evidence>
<dbReference type="InterPro" id="IPR016069">
    <property type="entry name" value="Translin_C"/>
</dbReference>
<keyword evidence="4" id="KW-0963">Cytoplasm</keyword>
<dbReference type="PANTHER" id="PTHR10741">
    <property type="entry name" value="TRANSLIN AND TRANSLIN ASSOCIATED PROTEIN X"/>
    <property type="match status" value="1"/>
</dbReference>
<name>A0A067PU03_9AGAM</name>
<dbReference type="CDD" id="cd14820">
    <property type="entry name" value="TRAX"/>
    <property type="match status" value="1"/>
</dbReference>
<protein>
    <recommendedName>
        <fullName evidence="8">Translin</fullName>
    </recommendedName>
</protein>
<dbReference type="GO" id="GO:0005634">
    <property type="term" value="C:nucleus"/>
    <property type="evidence" value="ECO:0007669"/>
    <property type="project" value="UniProtKB-SubCell"/>
</dbReference>